<dbReference type="PANTHER" id="PTHR46641:SF14">
    <property type="entry name" value="G-PROTEIN COUPLED RECEPTORS FAMILY 1 PROFILE DOMAIN-CONTAINING PROTEIN"/>
    <property type="match status" value="1"/>
</dbReference>
<keyword evidence="3 5" id="KW-1133">Transmembrane helix</keyword>
<dbReference type="EMBL" id="CATQJA010002645">
    <property type="protein sequence ID" value="CAJ0576731.1"/>
    <property type="molecule type" value="Genomic_DNA"/>
</dbReference>
<evidence type="ECO:0000259" key="6">
    <source>
        <dbReference type="PROSITE" id="PS50262"/>
    </source>
</evidence>
<evidence type="ECO:0000256" key="3">
    <source>
        <dbReference type="ARBA" id="ARBA00022989"/>
    </source>
</evidence>
<dbReference type="SUPFAM" id="SSF81321">
    <property type="entry name" value="Family A G protein-coupled receptor-like"/>
    <property type="match status" value="1"/>
</dbReference>
<dbReference type="GO" id="GO:0004930">
    <property type="term" value="F:G protein-coupled receptor activity"/>
    <property type="evidence" value="ECO:0007669"/>
    <property type="project" value="InterPro"/>
</dbReference>
<sequence length="463" mass="52094">MDSNPSVEELTDYTWVESAVEMISHILNGYLTAAFVITGVVLNLFSIFIFLRCERTGTPAIQYYLVTLTMWQTALLCNAFLLYSLPNLLYGKLISTGSYVHIYPYVYTFANTTHTGSVWIVLTLTIDRYLALCQPLKHRAIGKRSRVKRLMLVVSLLACLFSLPRFFEVHAVEICQAVKAPNGTTTMGPTTATITADLNASRDDTQYICYPAIDRTALFDDRLYWSVYHIVLAMMFVTLCPCLLLCALTARISIELRNAVAQRRQLCPPNLDIDRRCKAKATVYSRKEHKANIMLVLVIAKFLISDILPTVADLLEHIVGKEEFMSSSMASLFVDISNFLLVLNCSSNFWVFIIWGKRFRKSVKNFLVSTSCGAALYKMTHFGSETVGFTDVTSVLIPTVSPLGAPFDTKRSQRTHLAVSSKCTEIRTYASTANTVRNGSSNCWDYEKNAMLQQLEHQRLLSS</sequence>
<accession>A0AA36CWQ1</accession>
<dbReference type="InterPro" id="IPR000276">
    <property type="entry name" value="GPCR_Rhodpsn"/>
</dbReference>
<evidence type="ECO:0000313" key="7">
    <source>
        <dbReference type="EMBL" id="CAJ0576731.1"/>
    </source>
</evidence>
<proteinExistence type="predicted"/>
<feature type="transmembrane region" description="Helical" evidence="5">
    <location>
        <begin position="63"/>
        <end position="85"/>
    </location>
</feature>
<dbReference type="Pfam" id="PF00001">
    <property type="entry name" value="7tm_1"/>
    <property type="match status" value="1"/>
</dbReference>
<dbReference type="InterPro" id="IPR017452">
    <property type="entry name" value="GPCR_Rhodpsn_7TM"/>
</dbReference>
<feature type="transmembrane region" description="Helical" evidence="5">
    <location>
        <begin position="332"/>
        <end position="355"/>
    </location>
</feature>
<keyword evidence="2 5" id="KW-0812">Transmembrane</keyword>
<dbReference type="InterPro" id="IPR052954">
    <property type="entry name" value="GPCR-Ligand_Int"/>
</dbReference>
<feature type="non-terminal residue" evidence="7">
    <location>
        <position position="1"/>
    </location>
</feature>
<dbReference type="AlphaFoldDB" id="A0AA36CWQ1"/>
<gene>
    <name evidence="7" type="ORF">MSPICULIGERA_LOCUS15018</name>
</gene>
<feature type="transmembrane region" description="Helical" evidence="5">
    <location>
        <begin position="227"/>
        <end position="248"/>
    </location>
</feature>
<dbReference type="PANTHER" id="PTHR46641">
    <property type="entry name" value="FMRFAMIDE RECEPTOR-RELATED"/>
    <property type="match status" value="1"/>
</dbReference>
<feature type="transmembrane region" description="Helical" evidence="5">
    <location>
        <begin position="105"/>
        <end position="126"/>
    </location>
</feature>
<feature type="domain" description="G-protein coupled receptors family 1 profile" evidence="6">
    <location>
        <begin position="42"/>
        <end position="352"/>
    </location>
</feature>
<evidence type="ECO:0000256" key="5">
    <source>
        <dbReference type="SAM" id="Phobius"/>
    </source>
</evidence>
<dbReference type="PROSITE" id="PS50262">
    <property type="entry name" value="G_PROTEIN_RECEP_F1_2"/>
    <property type="match status" value="1"/>
</dbReference>
<feature type="transmembrane region" description="Helical" evidence="5">
    <location>
        <begin position="30"/>
        <end position="51"/>
    </location>
</feature>
<evidence type="ECO:0000313" key="8">
    <source>
        <dbReference type="Proteomes" id="UP001177023"/>
    </source>
</evidence>
<keyword evidence="4 5" id="KW-0472">Membrane</keyword>
<name>A0AA36CWQ1_9BILA</name>
<feature type="transmembrane region" description="Helical" evidence="5">
    <location>
        <begin position="147"/>
        <end position="167"/>
    </location>
</feature>
<evidence type="ECO:0000256" key="4">
    <source>
        <dbReference type="ARBA" id="ARBA00023136"/>
    </source>
</evidence>
<feature type="transmembrane region" description="Helical" evidence="5">
    <location>
        <begin position="293"/>
        <end position="312"/>
    </location>
</feature>
<protein>
    <recommendedName>
        <fullName evidence="6">G-protein coupled receptors family 1 profile domain-containing protein</fullName>
    </recommendedName>
</protein>
<dbReference type="PROSITE" id="PS00237">
    <property type="entry name" value="G_PROTEIN_RECEP_F1_1"/>
    <property type="match status" value="1"/>
</dbReference>
<evidence type="ECO:0000256" key="1">
    <source>
        <dbReference type="ARBA" id="ARBA00004370"/>
    </source>
</evidence>
<reference evidence="7" key="1">
    <citation type="submission" date="2023-06" db="EMBL/GenBank/DDBJ databases">
        <authorList>
            <person name="Delattre M."/>
        </authorList>
    </citation>
    <scope>NUCLEOTIDE SEQUENCE</scope>
    <source>
        <strain evidence="7">AF72</strain>
    </source>
</reference>
<dbReference type="Proteomes" id="UP001177023">
    <property type="component" value="Unassembled WGS sequence"/>
</dbReference>
<comment type="subcellular location">
    <subcellularLocation>
        <location evidence="1">Membrane</location>
    </subcellularLocation>
</comment>
<dbReference type="CDD" id="cd14978">
    <property type="entry name" value="7tmA_FMRFamide_R-like"/>
    <property type="match status" value="1"/>
</dbReference>
<dbReference type="Gene3D" id="1.20.1070.10">
    <property type="entry name" value="Rhodopsin 7-helix transmembrane proteins"/>
    <property type="match status" value="1"/>
</dbReference>
<keyword evidence="8" id="KW-1185">Reference proteome</keyword>
<dbReference type="GO" id="GO:0016020">
    <property type="term" value="C:membrane"/>
    <property type="evidence" value="ECO:0007669"/>
    <property type="project" value="UniProtKB-SubCell"/>
</dbReference>
<evidence type="ECO:0000256" key="2">
    <source>
        <dbReference type="ARBA" id="ARBA00022692"/>
    </source>
</evidence>
<comment type="caution">
    <text evidence="7">The sequence shown here is derived from an EMBL/GenBank/DDBJ whole genome shotgun (WGS) entry which is preliminary data.</text>
</comment>
<organism evidence="7 8">
    <name type="scientific">Mesorhabditis spiculigera</name>
    <dbReference type="NCBI Taxonomy" id="96644"/>
    <lineage>
        <taxon>Eukaryota</taxon>
        <taxon>Metazoa</taxon>
        <taxon>Ecdysozoa</taxon>
        <taxon>Nematoda</taxon>
        <taxon>Chromadorea</taxon>
        <taxon>Rhabditida</taxon>
        <taxon>Rhabditina</taxon>
        <taxon>Rhabditomorpha</taxon>
        <taxon>Rhabditoidea</taxon>
        <taxon>Rhabditidae</taxon>
        <taxon>Mesorhabditinae</taxon>
        <taxon>Mesorhabditis</taxon>
    </lineage>
</organism>